<evidence type="ECO:0000313" key="1">
    <source>
        <dbReference type="EMBL" id="RSD10707.1"/>
    </source>
</evidence>
<dbReference type="PROSITE" id="PS00018">
    <property type="entry name" value="EF_HAND_1"/>
    <property type="match status" value="1"/>
</dbReference>
<accession>A0A3R9DU85</accession>
<dbReference type="InterPro" id="IPR018247">
    <property type="entry name" value="EF_Hand_1_Ca_BS"/>
</dbReference>
<evidence type="ECO:0008006" key="3">
    <source>
        <dbReference type="Google" id="ProtNLM"/>
    </source>
</evidence>
<dbReference type="RefSeq" id="WP_125314851.1">
    <property type="nucleotide sequence ID" value="NZ_RSEC01000060.1"/>
</dbReference>
<reference evidence="1 2" key="1">
    <citation type="submission" date="2018-12" db="EMBL/GenBank/DDBJ databases">
        <title>Amycolatopsis eburnea sp. nov. actinomycete associate with arbuscular mycorrhiza fungal spore.</title>
        <authorList>
            <person name="Lumyong S."/>
            <person name="Chaiya L."/>
        </authorList>
    </citation>
    <scope>NUCLEOTIDE SEQUENCE [LARGE SCALE GENOMIC DNA]</scope>
    <source>
        <strain evidence="1 2">GLM-1</strain>
    </source>
</reference>
<keyword evidence="2" id="KW-1185">Reference proteome</keyword>
<dbReference type="OrthoDB" id="3601157at2"/>
<organism evidence="1 2">
    <name type="scientific">Amycolatopsis eburnea</name>
    <dbReference type="NCBI Taxonomy" id="2267691"/>
    <lineage>
        <taxon>Bacteria</taxon>
        <taxon>Bacillati</taxon>
        <taxon>Actinomycetota</taxon>
        <taxon>Actinomycetes</taxon>
        <taxon>Pseudonocardiales</taxon>
        <taxon>Pseudonocardiaceae</taxon>
        <taxon>Amycolatopsis</taxon>
    </lineage>
</organism>
<dbReference type="AlphaFoldDB" id="A0A3R9DU85"/>
<protein>
    <recommendedName>
        <fullName evidence="3">Alpha/beta hydrolase</fullName>
    </recommendedName>
</protein>
<comment type="caution">
    <text evidence="1">The sequence shown here is derived from an EMBL/GenBank/DDBJ whole genome shotgun (WGS) entry which is preliminary data.</text>
</comment>
<gene>
    <name evidence="1" type="ORF">EIY87_38565</name>
</gene>
<sequence>MAELHSWHPIDENANDKEVIITVDFTVTGRPEAGFAELATHLETPYGVWESLPPAVGDETGMNGDDYLDRWTTELRESGVEVKAVFGYCASSVFALAIADRVATWQDKPQVVLFDPTAATGFTVLYYGFFRVVDALAAVLTEDEVRDAHAAGETAQQTHDDLETLTKEFVRIYREVGGTAFERVGLEADRAEELVSWFSSYMTYLVAASQLTVPADLSGVDVIRSAELPGALEIGAREVRFDIDHSGLLSQPEVAQAVSGLLA</sequence>
<name>A0A3R9DU85_9PSEU</name>
<dbReference type="EMBL" id="RSEC01000060">
    <property type="protein sequence ID" value="RSD10707.1"/>
    <property type="molecule type" value="Genomic_DNA"/>
</dbReference>
<proteinExistence type="predicted"/>
<evidence type="ECO:0000313" key="2">
    <source>
        <dbReference type="Proteomes" id="UP000267081"/>
    </source>
</evidence>
<dbReference type="Proteomes" id="UP000267081">
    <property type="component" value="Unassembled WGS sequence"/>
</dbReference>